<evidence type="ECO:0000313" key="2">
    <source>
        <dbReference type="Proteomes" id="UP000053144"/>
    </source>
</evidence>
<dbReference type="AlphaFoldDB" id="A0A0L9TQP0"/>
<name>A0A0L9TQP0_PHAAN</name>
<protein>
    <submittedName>
        <fullName evidence="1">Uncharacterized protein</fullName>
    </submittedName>
</protein>
<reference evidence="2" key="1">
    <citation type="journal article" date="2015" name="Proc. Natl. Acad. Sci. U.S.A.">
        <title>Genome sequencing of adzuki bean (Vigna angularis) provides insight into high starch and low fat accumulation and domestication.</title>
        <authorList>
            <person name="Yang K."/>
            <person name="Tian Z."/>
            <person name="Chen C."/>
            <person name="Luo L."/>
            <person name="Zhao B."/>
            <person name="Wang Z."/>
            <person name="Yu L."/>
            <person name="Li Y."/>
            <person name="Sun Y."/>
            <person name="Li W."/>
            <person name="Chen Y."/>
            <person name="Li Y."/>
            <person name="Zhang Y."/>
            <person name="Ai D."/>
            <person name="Zhao J."/>
            <person name="Shang C."/>
            <person name="Ma Y."/>
            <person name="Wu B."/>
            <person name="Wang M."/>
            <person name="Gao L."/>
            <person name="Sun D."/>
            <person name="Zhang P."/>
            <person name="Guo F."/>
            <person name="Wang W."/>
            <person name="Li Y."/>
            <person name="Wang J."/>
            <person name="Varshney R.K."/>
            <person name="Wang J."/>
            <person name="Ling H.Q."/>
            <person name="Wan P."/>
        </authorList>
    </citation>
    <scope>NUCLEOTIDE SEQUENCE</scope>
    <source>
        <strain evidence="2">cv. Jingnong 6</strain>
    </source>
</reference>
<sequence length="65" mass="6790">MALPVNLIIMHCHAAKSSTTLSWNFMILVAVDDDGKGGALAGADEVGVVLHDGENEGSKLVRGTR</sequence>
<dbReference type="Gramene" id="KOM32806">
    <property type="protein sequence ID" value="KOM32806"/>
    <property type="gene ID" value="LR48_Vigan01g236200"/>
</dbReference>
<dbReference type="EMBL" id="CM003371">
    <property type="protein sequence ID" value="KOM32806.1"/>
    <property type="molecule type" value="Genomic_DNA"/>
</dbReference>
<gene>
    <name evidence="1" type="ORF">LR48_Vigan01g236200</name>
</gene>
<accession>A0A0L9TQP0</accession>
<evidence type="ECO:0000313" key="1">
    <source>
        <dbReference type="EMBL" id="KOM32806.1"/>
    </source>
</evidence>
<dbReference type="Proteomes" id="UP000053144">
    <property type="component" value="Chromosome 1"/>
</dbReference>
<organism evidence="1 2">
    <name type="scientific">Phaseolus angularis</name>
    <name type="common">Azuki bean</name>
    <name type="synonym">Vigna angularis</name>
    <dbReference type="NCBI Taxonomy" id="3914"/>
    <lineage>
        <taxon>Eukaryota</taxon>
        <taxon>Viridiplantae</taxon>
        <taxon>Streptophyta</taxon>
        <taxon>Embryophyta</taxon>
        <taxon>Tracheophyta</taxon>
        <taxon>Spermatophyta</taxon>
        <taxon>Magnoliopsida</taxon>
        <taxon>eudicotyledons</taxon>
        <taxon>Gunneridae</taxon>
        <taxon>Pentapetalae</taxon>
        <taxon>rosids</taxon>
        <taxon>fabids</taxon>
        <taxon>Fabales</taxon>
        <taxon>Fabaceae</taxon>
        <taxon>Papilionoideae</taxon>
        <taxon>50 kb inversion clade</taxon>
        <taxon>NPAAA clade</taxon>
        <taxon>indigoferoid/millettioid clade</taxon>
        <taxon>Phaseoleae</taxon>
        <taxon>Vigna</taxon>
    </lineage>
</organism>
<proteinExistence type="predicted"/>